<evidence type="ECO:0000256" key="2">
    <source>
        <dbReference type="ARBA" id="ARBA00008072"/>
    </source>
</evidence>
<evidence type="ECO:0000256" key="6">
    <source>
        <dbReference type="SAM" id="Coils"/>
    </source>
</evidence>
<reference evidence="9" key="1">
    <citation type="journal article" date="2017" name="Nature">
        <title>The genome of Chenopodium quinoa.</title>
        <authorList>
            <person name="Jarvis D.E."/>
            <person name="Ho Y.S."/>
            <person name="Lightfoot D.J."/>
            <person name="Schmoeckel S.M."/>
            <person name="Li B."/>
            <person name="Borm T.J.A."/>
            <person name="Ohyanagi H."/>
            <person name="Mineta K."/>
            <person name="Michell C.T."/>
            <person name="Saber N."/>
            <person name="Kharbatia N.M."/>
            <person name="Rupper R.R."/>
            <person name="Sharp A.R."/>
            <person name="Dally N."/>
            <person name="Boughton B.A."/>
            <person name="Woo Y.H."/>
            <person name="Gao G."/>
            <person name="Schijlen E.G.W.M."/>
            <person name="Guo X."/>
            <person name="Momin A.A."/>
            <person name="Negrao S."/>
            <person name="Al-Babili S."/>
            <person name="Gehring C."/>
            <person name="Roessner U."/>
            <person name="Jung C."/>
            <person name="Murphy K."/>
            <person name="Arold S.T."/>
            <person name="Gojobori T."/>
            <person name="van der Linden C.G."/>
            <person name="van Loo E.N."/>
            <person name="Jellen E.N."/>
            <person name="Maughan P.J."/>
            <person name="Tester M."/>
        </authorList>
    </citation>
    <scope>NUCLEOTIDE SEQUENCE [LARGE SCALE GENOMIC DNA]</scope>
    <source>
        <strain evidence="9">cv. PI 614886</strain>
    </source>
</reference>
<dbReference type="InterPro" id="IPR020843">
    <property type="entry name" value="ER"/>
</dbReference>
<dbReference type="EnsemblPlants" id="AUR62004434-RA">
    <property type="protein sequence ID" value="AUR62004434-RA:cds"/>
    <property type="gene ID" value="AUR62004434"/>
</dbReference>
<dbReference type="Gene3D" id="3.40.50.720">
    <property type="entry name" value="NAD(P)-binding Rossmann-like Domain"/>
    <property type="match status" value="1"/>
</dbReference>
<dbReference type="InterPro" id="IPR013154">
    <property type="entry name" value="ADH-like_N"/>
</dbReference>
<dbReference type="Proteomes" id="UP000596660">
    <property type="component" value="Unplaced"/>
</dbReference>
<dbReference type="InterPro" id="IPR036291">
    <property type="entry name" value="NAD(P)-bd_dom_sf"/>
</dbReference>
<dbReference type="Pfam" id="PF00107">
    <property type="entry name" value="ADH_zinc_N"/>
    <property type="match status" value="1"/>
</dbReference>
<dbReference type="GO" id="GO:0016616">
    <property type="term" value="F:oxidoreductase activity, acting on the CH-OH group of donors, NAD or NADP as acceptor"/>
    <property type="evidence" value="ECO:0007669"/>
    <property type="project" value="InterPro"/>
</dbReference>
<keyword evidence="6" id="KW-0175">Coiled coil</keyword>
<feature type="region of interest" description="Disordered" evidence="7">
    <location>
        <begin position="61"/>
        <end position="101"/>
    </location>
</feature>
<feature type="coiled-coil region" evidence="6">
    <location>
        <begin position="130"/>
        <end position="229"/>
    </location>
</feature>
<feature type="region of interest" description="Disordered" evidence="7">
    <location>
        <begin position="329"/>
        <end position="400"/>
    </location>
</feature>
<accession>A0A803KZH4</accession>
<dbReference type="InterPro" id="IPR011032">
    <property type="entry name" value="GroES-like_sf"/>
</dbReference>
<dbReference type="FunFam" id="3.40.50.720:FF:000022">
    <property type="entry name" value="Cinnamyl alcohol dehydrogenase"/>
    <property type="match status" value="1"/>
</dbReference>
<dbReference type="PANTHER" id="PTHR42683">
    <property type="entry name" value="ALDEHYDE REDUCTASE"/>
    <property type="match status" value="1"/>
</dbReference>
<dbReference type="SUPFAM" id="SSF51735">
    <property type="entry name" value="NAD(P)-binding Rossmann-fold domains"/>
    <property type="match status" value="1"/>
</dbReference>
<dbReference type="GO" id="GO:0046872">
    <property type="term" value="F:metal ion binding"/>
    <property type="evidence" value="ECO:0007669"/>
    <property type="project" value="UniProtKB-KW"/>
</dbReference>
<proteinExistence type="inferred from homology"/>
<dbReference type="SUPFAM" id="SSF50129">
    <property type="entry name" value="GroES-like"/>
    <property type="match status" value="1"/>
</dbReference>
<sequence>MNRRHHNHNKGLKNKGLQIHTVLEDPPDDASHEQPVSAGSFHRNIAASLLRNHRAVNRNGREIQPVSPASYSSSMEVTPYNPAATPSSSLDFKGRMGDPSNSLKTSTELLKVLNRIWCLEEQHTSNVSILKAMKTELDNARTRMKELQREKQKDRQVIDELMKQVAEHKHVRRNMEQDRMQSALQSVRQELEDERKLRKRSESLHRKMAREVSDMKSSFSKALKELEKERRARILLEDLCDEFTMGIRDYEQELRSQKFRSEKEQVHRGHVDSLVLHISEAWLDERVQMKLAEEMRKDMEEKGMIVDKLRPEIETFLKARRTLDSREDVDFHNKSSKSSGFRRQSLESFPLNETTSAPQNVDEEDENDSSDSESNCFELTKNFGGEYSNGVHTKNVGNSYEERGLEEIQKKDATKRNGECQELSNNGRSLSSLQARFEKHMARMTLSNGHTLNDNQEAVTEEGLLERRSKRFGNRAGNSNRMPDNLLRNNSSSIEGERIHPESELPDNHFLLADLASPVKNWESKILSQDHEISESSSIWPRSSKENTLKARLLEARVEGRNIQSKVSKVDQQQQQAYGWAARDSSGILSPFDFSRRANGENDITVKILYSGICHTDLHFVKNDHGMSNYPLIPRHEMVGTVITTGAKVTKFKVGDKVGVGTMVDSCRSCDSCGKHLENYCPKMILTYGSTYLDGTPTYGGYSDIIVVDEHFAVRIPEKMALDATAPLLCAGITVYSPFKYFELDIPGLHVGVVGLGGLGHLAVKFSKAFGAKVTVISTSPNKKEEAINRLGADSFLVSHDPQQLQASVGTMDGIIDTVSATHPLLPLIDLLKTHGKLIMVGAPGKPLELPINPLLMGRKIVAGSCAGSMKETQEMIDFAANHDIKADIEVVPVEYVNTAMERLLKADVRYRFVIDIGNTLKAALG</sequence>
<comment type="similarity">
    <text evidence="2">Belongs to the zinc-containing alcohol dehydrogenase family.</text>
</comment>
<dbReference type="CDD" id="cd05283">
    <property type="entry name" value="CAD1"/>
    <property type="match status" value="1"/>
</dbReference>
<dbReference type="Gene3D" id="3.90.180.10">
    <property type="entry name" value="Medium-chain alcohol dehydrogenases, catalytic domain"/>
    <property type="match status" value="1"/>
</dbReference>
<dbReference type="InterPro" id="IPR047109">
    <property type="entry name" value="CAD-like"/>
</dbReference>
<evidence type="ECO:0000256" key="4">
    <source>
        <dbReference type="ARBA" id="ARBA00022833"/>
    </source>
</evidence>
<dbReference type="Gramene" id="AUR62004434-RA">
    <property type="protein sequence ID" value="AUR62004434-RA:cds"/>
    <property type="gene ID" value="AUR62004434"/>
</dbReference>
<protein>
    <recommendedName>
        <fullName evidence="8">Enoyl reductase (ER) domain-containing protein</fullName>
    </recommendedName>
</protein>
<feature type="compositionally biased region" description="Acidic residues" evidence="7">
    <location>
        <begin position="361"/>
        <end position="371"/>
    </location>
</feature>
<name>A0A803KZH4_CHEQI</name>
<dbReference type="InterPro" id="IPR013149">
    <property type="entry name" value="ADH-like_C"/>
</dbReference>
<dbReference type="AlphaFoldDB" id="A0A803KZH4"/>
<feature type="compositionally biased region" description="Polar residues" evidence="7">
    <location>
        <begin position="67"/>
        <end position="76"/>
    </location>
</feature>
<dbReference type="SMART" id="SM00829">
    <property type="entry name" value="PKS_ER"/>
    <property type="match status" value="1"/>
</dbReference>
<keyword evidence="3" id="KW-0479">Metal-binding</keyword>
<keyword evidence="5" id="KW-0560">Oxidoreductase</keyword>
<dbReference type="FunFam" id="3.90.180.10:FF:000004">
    <property type="entry name" value="probable cinnamyl alcohol dehydrogenase"/>
    <property type="match status" value="1"/>
</dbReference>
<dbReference type="GO" id="GO:0009809">
    <property type="term" value="P:lignin biosynthetic process"/>
    <property type="evidence" value="ECO:0007669"/>
    <property type="project" value="UniProtKB-ARBA"/>
</dbReference>
<evidence type="ECO:0000256" key="7">
    <source>
        <dbReference type="SAM" id="MobiDB-lite"/>
    </source>
</evidence>
<evidence type="ECO:0000313" key="10">
    <source>
        <dbReference type="Proteomes" id="UP000596660"/>
    </source>
</evidence>
<dbReference type="FunFam" id="3.90.180.10:FF:000100">
    <property type="entry name" value="Putative cinnamyl alcohol dehydrogenase 6"/>
    <property type="match status" value="1"/>
</dbReference>
<reference evidence="9" key="2">
    <citation type="submission" date="2021-03" db="UniProtKB">
        <authorList>
            <consortium name="EnsemblPlants"/>
        </authorList>
    </citation>
    <scope>IDENTIFICATION</scope>
</reference>
<evidence type="ECO:0000256" key="1">
    <source>
        <dbReference type="ARBA" id="ARBA00001947"/>
    </source>
</evidence>
<evidence type="ECO:0000313" key="9">
    <source>
        <dbReference type="EnsemblPlants" id="AUR62004434-RA:cds"/>
    </source>
</evidence>
<evidence type="ECO:0000256" key="5">
    <source>
        <dbReference type="ARBA" id="ARBA00023002"/>
    </source>
</evidence>
<organism evidence="9 10">
    <name type="scientific">Chenopodium quinoa</name>
    <name type="common">Quinoa</name>
    <dbReference type="NCBI Taxonomy" id="63459"/>
    <lineage>
        <taxon>Eukaryota</taxon>
        <taxon>Viridiplantae</taxon>
        <taxon>Streptophyta</taxon>
        <taxon>Embryophyta</taxon>
        <taxon>Tracheophyta</taxon>
        <taxon>Spermatophyta</taxon>
        <taxon>Magnoliopsida</taxon>
        <taxon>eudicotyledons</taxon>
        <taxon>Gunneridae</taxon>
        <taxon>Pentapetalae</taxon>
        <taxon>Caryophyllales</taxon>
        <taxon>Chenopodiaceae</taxon>
        <taxon>Chenopodioideae</taxon>
        <taxon>Atripliceae</taxon>
        <taxon>Chenopodium</taxon>
    </lineage>
</organism>
<dbReference type="Pfam" id="PF08240">
    <property type="entry name" value="ADH_N"/>
    <property type="match status" value="1"/>
</dbReference>
<evidence type="ECO:0000259" key="8">
    <source>
        <dbReference type="SMART" id="SM00829"/>
    </source>
</evidence>
<evidence type="ECO:0000256" key="3">
    <source>
        <dbReference type="ARBA" id="ARBA00022723"/>
    </source>
</evidence>
<feature type="domain" description="Enoyl reductase (ER)" evidence="8">
    <location>
        <begin position="587"/>
        <end position="915"/>
    </location>
</feature>
<keyword evidence="10" id="KW-1185">Reference proteome</keyword>
<comment type="cofactor">
    <cofactor evidence="1">
        <name>Zn(2+)</name>
        <dbReference type="ChEBI" id="CHEBI:29105"/>
    </cofactor>
</comment>
<keyword evidence="4" id="KW-0862">Zinc</keyword>